<feature type="transmembrane region" description="Helical" evidence="6">
    <location>
        <begin position="75"/>
        <end position="104"/>
    </location>
</feature>
<dbReference type="GO" id="GO:0016020">
    <property type="term" value="C:membrane"/>
    <property type="evidence" value="ECO:0007669"/>
    <property type="project" value="UniProtKB-SubCell"/>
</dbReference>
<dbReference type="PANTHER" id="PTHR45649:SF13">
    <property type="entry name" value="THIAMINE TRANSPORTER THI9"/>
    <property type="match status" value="1"/>
</dbReference>
<dbReference type="Pfam" id="PF13520">
    <property type="entry name" value="AA_permease_2"/>
    <property type="match status" value="1"/>
</dbReference>
<proteinExistence type="predicted"/>
<feature type="transmembrane region" description="Helical" evidence="6">
    <location>
        <begin position="450"/>
        <end position="466"/>
    </location>
</feature>
<feature type="transmembrane region" description="Helical" evidence="6">
    <location>
        <begin position="382"/>
        <end position="400"/>
    </location>
</feature>
<feature type="transmembrane region" description="Helical" evidence="6">
    <location>
        <begin position="116"/>
        <end position="134"/>
    </location>
</feature>
<evidence type="ECO:0000313" key="7">
    <source>
        <dbReference type="EMBL" id="KAJ7619380.1"/>
    </source>
</evidence>
<protein>
    <submittedName>
        <fullName evidence="7">Gamma-aminobutyric acid transporter</fullName>
    </submittedName>
</protein>
<feature type="transmembrane region" description="Helical" evidence="6">
    <location>
        <begin position="168"/>
        <end position="187"/>
    </location>
</feature>
<sequence>MSSSNHGSISKESDTQTDVLDLEAIGYKPVLARPFGLIESFASSFCAMNFIGVTRTLLYIGLATGGPAAMWSSSFIHIFGATITAAVLAEICSALPLSGSIYVWASEAAGATYGRLAGFVVAWWACTAWVSFVASNSQAPAMFLLSLMEIFDYDFPGGLDVSNVKYRAVLFVVSAACMWIAIGLNYLPPKWFATTFRLTVVLLMVDLLLSVIWLPVGVSQTYGFRSAKEVFTGRNNGTGFSEGWNWTLSFYYAGYVACGYDAAGHVAEETKNASKTAARGIFTSALATSVLGFVATILWLFCIPPDELLYSFTAPQPFVQIWAASLGRGGAVVMTIIAAAGLIMSTACAVTASSRLIFAIARDGILPGSKWISTPNAVGQPKNAITVILGLSTVLLIISLGSQVGFVSLMSAGAVTSLSAYALIAICRLIMTPHEFKHTKWSLGKWGPPAYVFAFVYNVFLLAVMYSPLEYPFTAPTFNFAIVVIGAVSIFGIISWWVIPAERWLRPELVAAMRLHAEDEKASK</sequence>
<dbReference type="PANTHER" id="PTHR45649">
    <property type="entry name" value="AMINO-ACID PERMEASE BAT1"/>
    <property type="match status" value="1"/>
</dbReference>
<evidence type="ECO:0000256" key="5">
    <source>
        <dbReference type="ARBA" id="ARBA00023136"/>
    </source>
</evidence>
<dbReference type="InterPro" id="IPR002293">
    <property type="entry name" value="AA/rel_permease1"/>
</dbReference>
<keyword evidence="8" id="KW-1185">Reference proteome</keyword>
<evidence type="ECO:0000256" key="2">
    <source>
        <dbReference type="ARBA" id="ARBA00022448"/>
    </source>
</evidence>
<dbReference type="Proteomes" id="UP001221142">
    <property type="component" value="Unassembled WGS sequence"/>
</dbReference>
<name>A0AAD7BFH9_9AGAR</name>
<comment type="caution">
    <text evidence="7">The sequence shown here is derived from an EMBL/GenBank/DDBJ whole genome shotgun (WGS) entry which is preliminary data.</text>
</comment>
<gene>
    <name evidence="7" type="ORF">FB45DRAFT_1033245</name>
</gene>
<feature type="transmembrane region" description="Helical" evidence="6">
    <location>
        <begin position="199"/>
        <end position="218"/>
    </location>
</feature>
<comment type="subcellular location">
    <subcellularLocation>
        <location evidence="1">Membrane</location>
        <topology evidence="1">Multi-pass membrane protein</topology>
    </subcellularLocation>
</comment>
<feature type="transmembrane region" description="Helical" evidence="6">
    <location>
        <begin position="478"/>
        <end position="499"/>
    </location>
</feature>
<feature type="transmembrane region" description="Helical" evidence="6">
    <location>
        <begin position="406"/>
        <end position="430"/>
    </location>
</feature>
<keyword evidence="3 6" id="KW-0812">Transmembrane</keyword>
<keyword evidence="4 6" id="KW-1133">Transmembrane helix</keyword>
<keyword evidence="5 6" id="KW-0472">Membrane</keyword>
<reference evidence="7" key="1">
    <citation type="submission" date="2023-03" db="EMBL/GenBank/DDBJ databases">
        <title>Massive genome expansion in bonnet fungi (Mycena s.s.) driven by repeated elements and novel gene families across ecological guilds.</title>
        <authorList>
            <consortium name="Lawrence Berkeley National Laboratory"/>
            <person name="Harder C.B."/>
            <person name="Miyauchi S."/>
            <person name="Viragh M."/>
            <person name="Kuo A."/>
            <person name="Thoen E."/>
            <person name="Andreopoulos B."/>
            <person name="Lu D."/>
            <person name="Skrede I."/>
            <person name="Drula E."/>
            <person name="Henrissat B."/>
            <person name="Morin E."/>
            <person name="Kohler A."/>
            <person name="Barry K."/>
            <person name="LaButti K."/>
            <person name="Morin E."/>
            <person name="Salamov A."/>
            <person name="Lipzen A."/>
            <person name="Mereny Z."/>
            <person name="Hegedus B."/>
            <person name="Baldrian P."/>
            <person name="Stursova M."/>
            <person name="Weitz H."/>
            <person name="Taylor A."/>
            <person name="Grigoriev I.V."/>
            <person name="Nagy L.G."/>
            <person name="Martin F."/>
            <person name="Kauserud H."/>
        </authorList>
    </citation>
    <scope>NUCLEOTIDE SEQUENCE</scope>
    <source>
        <strain evidence="7">9284</strain>
    </source>
</reference>
<evidence type="ECO:0000313" key="8">
    <source>
        <dbReference type="Proteomes" id="UP001221142"/>
    </source>
</evidence>
<evidence type="ECO:0000256" key="4">
    <source>
        <dbReference type="ARBA" id="ARBA00022989"/>
    </source>
</evidence>
<organism evidence="7 8">
    <name type="scientific">Roridomyces roridus</name>
    <dbReference type="NCBI Taxonomy" id="1738132"/>
    <lineage>
        <taxon>Eukaryota</taxon>
        <taxon>Fungi</taxon>
        <taxon>Dikarya</taxon>
        <taxon>Basidiomycota</taxon>
        <taxon>Agaricomycotina</taxon>
        <taxon>Agaricomycetes</taxon>
        <taxon>Agaricomycetidae</taxon>
        <taxon>Agaricales</taxon>
        <taxon>Marasmiineae</taxon>
        <taxon>Mycenaceae</taxon>
        <taxon>Roridomyces</taxon>
    </lineage>
</organism>
<dbReference type="EMBL" id="JARKIF010000018">
    <property type="protein sequence ID" value="KAJ7619380.1"/>
    <property type="molecule type" value="Genomic_DNA"/>
</dbReference>
<dbReference type="GO" id="GO:0022857">
    <property type="term" value="F:transmembrane transporter activity"/>
    <property type="evidence" value="ECO:0007669"/>
    <property type="project" value="InterPro"/>
</dbReference>
<keyword evidence="2" id="KW-0813">Transport</keyword>
<evidence type="ECO:0000256" key="3">
    <source>
        <dbReference type="ARBA" id="ARBA00022692"/>
    </source>
</evidence>
<evidence type="ECO:0000256" key="1">
    <source>
        <dbReference type="ARBA" id="ARBA00004141"/>
    </source>
</evidence>
<dbReference type="Gene3D" id="1.20.1740.10">
    <property type="entry name" value="Amino acid/polyamine transporter I"/>
    <property type="match status" value="1"/>
</dbReference>
<feature type="transmembrane region" description="Helical" evidence="6">
    <location>
        <begin position="332"/>
        <end position="361"/>
    </location>
</feature>
<dbReference type="AlphaFoldDB" id="A0AAD7BFH9"/>
<dbReference type="PIRSF" id="PIRSF006060">
    <property type="entry name" value="AA_transporter"/>
    <property type="match status" value="1"/>
</dbReference>
<feature type="transmembrane region" description="Helical" evidence="6">
    <location>
        <begin position="281"/>
        <end position="301"/>
    </location>
</feature>
<accession>A0AAD7BFH9</accession>
<evidence type="ECO:0000256" key="6">
    <source>
        <dbReference type="SAM" id="Phobius"/>
    </source>
</evidence>